<dbReference type="AlphaFoldDB" id="A0A9I9EBR0"/>
<protein>
    <submittedName>
        <fullName evidence="2">Uncharacterized protein</fullName>
    </submittedName>
</protein>
<proteinExistence type="predicted"/>
<evidence type="ECO:0000313" key="2">
    <source>
        <dbReference type="EnsemblPlants" id="MELO3C031588.2.1"/>
    </source>
</evidence>
<evidence type="ECO:0000256" key="1">
    <source>
        <dbReference type="SAM" id="MobiDB-lite"/>
    </source>
</evidence>
<accession>A0A9I9EBR0</accession>
<dbReference type="EnsemblPlants" id="MELO3C031588.2.1">
    <property type="protein sequence ID" value="MELO3C031588.2.1"/>
    <property type="gene ID" value="MELO3C031588.2"/>
</dbReference>
<feature type="region of interest" description="Disordered" evidence="1">
    <location>
        <begin position="1"/>
        <end position="28"/>
    </location>
</feature>
<reference evidence="2" key="1">
    <citation type="submission" date="2023-03" db="UniProtKB">
        <authorList>
            <consortium name="EnsemblPlants"/>
        </authorList>
    </citation>
    <scope>IDENTIFICATION</scope>
</reference>
<organism evidence="2">
    <name type="scientific">Cucumis melo</name>
    <name type="common">Muskmelon</name>
    <dbReference type="NCBI Taxonomy" id="3656"/>
    <lineage>
        <taxon>Eukaryota</taxon>
        <taxon>Viridiplantae</taxon>
        <taxon>Streptophyta</taxon>
        <taxon>Embryophyta</taxon>
        <taxon>Tracheophyta</taxon>
        <taxon>Spermatophyta</taxon>
        <taxon>Magnoliopsida</taxon>
        <taxon>eudicotyledons</taxon>
        <taxon>Gunneridae</taxon>
        <taxon>Pentapetalae</taxon>
        <taxon>rosids</taxon>
        <taxon>fabids</taxon>
        <taxon>Cucurbitales</taxon>
        <taxon>Cucurbitaceae</taxon>
        <taxon>Benincaseae</taxon>
        <taxon>Cucumis</taxon>
    </lineage>
</organism>
<name>A0A9I9EBR0_CUCME</name>
<sequence>MEISELHIVELSPPSTPKLKNKRDREQKSFPNLSTQFLSWHLEHRRLSSLLASRGLVLQDPPQR</sequence>
<dbReference type="Gramene" id="MELO3C031588.2.1">
    <property type="protein sequence ID" value="MELO3C031588.2.1"/>
    <property type="gene ID" value="MELO3C031588.2"/>
</dbReference>